<keyword evidence="7" id="KW-0378">Hydrolase</keyword>
<dbReference type="SMART" id="SM00484">
    <property type="entry name" value="XPGI"/>
    <property type="match status" value="1"/>
</dbReference>
<keyword evidence="6" id="KW-0227">DNA damage</keyword>
<reference evidence="18 19" key="1">
    <citation type="submission" date="2015-03" db="EMBL/GenBank/DDBJ databases">
        <authorList>
            <person name="Radwan O."/>
            <person name="Al-Naeli F.A."/>
            <person name="Rendon G.A."/>
            <person name="Fields C."/>
        </authorList>
    </citation>
    <scope>NUCLEOTIDE SEQUENCE [LARGE SCALE GENOMIC DNA]</scope>
    <source>
        <strain evidence="18">CR-DP1</strain>
    </source>
</reference>
<dbReference type="InterPro" id="IPR036279">
    <property type="entry name" value="5-3_exonuclease_C_sf"/>
</dbReference>
<dbReference type="InterPro" id="IPR044752">
    <property type="entry name" value="PIN-like_EXO1"/>
</dbReference>
<evidence type="ECO:0000313" key="18">
    <source>
        <dbReference type="EMBL" id="KKA28982.1"/>
    </source>
</evidence>
<dbReference type="GO" id="GO:0006281">
    <property type="term" value="P:DNA repair"/>
    <property type="evidence" value="ECO:0007669"/>
    <property type="project" value="UniProtKB-KW"/>
</dbReference>
<dbReference type="Gene3D" id="3.40.50.1010">
    <property type="entry name" value="5'-nuclease"/>
    <property type="match status" value="1"/>
</dbReference>
<dbReference type="InterPro" id="IPR037315">
    <property type="entry name" value="EXO1_H3TH"/>
</dbReference>
<dbReference type="CDD" id="cd09857">
    <property type="entry name" value="PIN_EXO1"/>
    <property type="match status" value="1"/>
</dbReference>
<dbReference type="InterPro" id="IPR019974">
    <property type="entry name" value="XPG_CS"/>
</dbReference>
<dbReference type="InterPro" id="IPR006084">
    <property type="entry name" value="XPG/Rad2"/>
</dbReference>
<dbReference type="Proteomes" id="UP000033483">
    <property type="component" value="Unassembled WGS sequence"/>
</dbReference>
<dbReference type="GO" id="GO:0003677">
    <property type="term" value="F:DNA binding"/>
    <property type="evidence" value="ECO:0007669"/>
    <property type="project" value="UniProtKB-KW"/>
</dbReference>
<accession>A0A0F4ZEN9</accession>
<keyword evidence="11" id="KW-0238">DNA-binding</keyword>
<evidence type="ECO:0000259" key="17">
    <source>
        <dbReference type="SMART" id="SM00485"/>
    </source>
</evidence>
<evidence type="ECO:0000256" key="11">
    <source>
        <dbReference type="ARBA" id="ARBA00023125"/>
    </source>
</evidence>
<dbReference type="GO" id="GO:0017108">
    <property type="term" value="F:5'-flap endonuclease activity"/>
    <property type="evidence" value="ECO:0007669"/>
    <property type="project" value="TreeGrafter"/>
</dbReference>
<dbReference type="PROSITE" id="PS50005">
    <property type="entry name" value="TPR"/>
    <property type="match status" value="1"/>
</dbReference>
<evidence type="ECO:0000256" key="6">
    <source>
        <dbReference type="ARBA" id="ARBA00022763"/>
    </source>
</evidence>
<keyword evidence="9" id="KW-0460">Magnesium</keyword>
<keyword evidence="14" id="KW-0802">TPR repeat</keyword>
<evidence type="ECO:0000256" key="5">
    <source>
        <dbReference type="ARBA" id="ARBA00022723"/>
    </source>
</evidence>
<feature type="domain" description="XPG-I" evidence="16">
    <location>
        <begin position="138"/>
        <end position="208"/>
    </location>
</feature>
<gene>
    <name evidence="18" type="ORF">TD95_000900</name>
</gene>
<evidence type="ECO:0000256" key="13">
    <source>
        <dbReference type="ARBA" id="ARBA00023242"/>
    </source>
</evidence>
<name>A0A0F4ZEN9_9PEZI</name>
<dbReference type="EMBL" id="LAEV01001072">
    <property type="protein sequence ID" value="KKA28982.1"/>
    <property type="molecule type" value="Genomic_DNA"/>
</dbReference>
<evidence type="ECO:0000256" key="3">
    <source>
        <dbReference type="ARBA" id="ARBA00010563"/>
    </source>
</evidence>
<comment type="similarity">
    <text evidence="3">Belongs to the XPG/RAD2 endonuclease family. EXO1 subfamily.</text>
</comment>
<dbReference type="GO" id="GO:0035312">
    <property type="term" value="F:5'-3' DNA exonuclease activity"/>
    <property type="evidence" value="ECO:0007669"/>
    <property type="project" value="InterPro"/>
</dbReference>
<feature type="compositionally biased region" description="Low complexity" evidence="15">
    <location>
        <begin position="636"/>
        <end position="677"/>
    </location>
</feature>
<dbReference type="InterPro" id="IPR008918">
    <property type="entry name" value="HhH2"/>
</dbReference>
<feature type="region of interest" description="Disordered" evidence="15">
    <location>
        <begin position="587"/>
        <end position="678"/>
    </location>
</feature>
<keyword evidence="19" id="KW-1185">Reference proteome</keyword>
<proteinExistence type="inferred from homology"/>
<evidence type="ECO:0000256" key="15">
    <source>
        <dbReference type="SAM" id="MobiDB-lite"/>
    </source>
</evidence>
<evidence type="ECO:0000256" key="8">
    <source>
        <dbReference type="ARBA" id="ARBA00022839"/>
    </source>
</evidence>
<dbReference type="FunFam" id="3.40.50.1010:FF:000002">
    <property type="entry name" value="Exonuclease 1, putative"/>
    <property type="match status" value="1"/>
</dbReference>
<dbReference type="SMART" id="SM00279">
    <property type="entry name" value="HhH2"/>
    <property type="match status" value="1"/>
</dbReference>
<dbReference type="InterPro" id="IPR029060">
    <property type="entry name" value="PIN-like_dom_sf"/>
</dbReference>
<feature type="domain" description="XPG N-terminal" evidence="17">
    <location>
        <begin position="1"/>
        <end position="99"/>
    </location>
</feature>
<feature type="region of interest" description="Disordered" evidence="15">
    <location>
        <begin position="433"/>
        <end position="464"/>
    </location>
</feature>
<evidence type="ECO:0000256" key="9">
    <source>
        <dbReference type="ARBA" id="ARBA00022842"/>
    </source>
</evidence>
<evidence type="ECO:0000256" key="7">
    <source>
        <dbReference type="ARBA" id="ARBA00022801"/>
    </source>
</evidence>
<comment type="subcellular location">
    <subcellularLocation>
        <location evidence="2">Nucleus</location>
    </subcellularLocation>
</comment>
<dbReference type="SMART" id="SM00485">
    <property type="entry name" value="XPGN"/>
    <property type="match status" value="1"/>
</dbReference>
<dbReference type="GO" id="GO:0005634">
    <property type="term" value="C:nucleus"/>
    <property type="evidence" value="ECO:0007669"/>
    <property type="project" value="UniProtKB-SubCell"/>
</dbReference>
<keyword evidence="13" id="KW-0539">Nucleus</keyword>
<comment type="cofactor">
    <cofactor evidence="1">
        <name>Mg(2+)</name>
        <dbReference type="ChEBI" id="CHEBI:18420"/>
    </cofactor>
</comment>
<evidence type="ECO:0000256" key="12">
    <source>
        <dbReference type="ARBA" id="ARBA00023204"/>
    </source>
</evidence>
<evidence type="ECO:0000256" key="1">
    <source>
        <dbReference type="ARBA" id="ARBA00001946"/>
    </source>
</evidence>
<evidence type="ECO:0000259" key="16">
    <source>
        <dbReference type="SMART" id="SM00484"/>
    </source>
</evidence>
<dbReference type="InterPro" id="IPR006086">
    <property type="entry name" value="XPG-I_dom"/>
</dbReference>
<feature type="compositionally biased region" description="Polar residues" evidence="15">
    <location>
        <begin position="433"/>
        <end position="458"/>
    </location>
</feature>
<keyword evidence="8" id="KW-0269">Exonuclease</keyword>
<dbReference type="InterPro" id="IPR019734">
    <property type="entry name" value="TPR_rpt"/>
</dbReference>
<keyword evidence="12" id="KW-0234">DNA repair</keyword>
<dbReference type="FunFam" id="1.10.150.20:FF:000011">
    <property type="entry name" value="exonuclease 1"/>
    <property type="match status" value="1"/>
</dbReference>
<dbReference type="InterPro" id="IPR006085">
    <property type="entry name" value="XPG_DNA_repair_N"/>
</dbReference>
<dbReference type="PANTHER" id="PTHR11081">
    <property type="entry name" value="FLAP ENDONUCLEASE FAMILY MEMBER"/>
    <property type="match status" value="1"/>
</dbReference>
<evidence type="ECO:0000313" key="19">
    <source>
        <dbReference type="Proteomes" id="UP000033483"/>
    </source>
</evidence>
<sequence>MGVTGLLGLLKSIQHPGDLKRYSGKTLGVDTYGWLHKGVISCASQLALNKPTKRYVEYCIYRIRMLQHYNITPYLVFDGDFLPSKAKTEALRQEKREASKKRGLEFLKAGKTKQADEEFQKCIDVTPEMARNVIDEIKKLGIAYVVAPYEADSQLVYLEKKGIIHGILSEDSDLLVFGAKRLITKLDRHGSCVEINRSEFCRVREVSLTGWTDADFRRMCILNGCDYLEGIGGIGLKSAYRLIRTYKTPEKVVQMLQFEGKYKVSENYLSEFTKAELTFIHQRVYCPVKKEMVLLTEDDTGAADGMMFIGSYIEPEIMRRIAAGDVNPITKKPMVGAQISPKKRGVSDAIQATPAPSANPITAYFGSRIPMGEMDSNCFTVDPEEVAELTNHGLAPRVFPLPRPYIDGITTPKNRNPRLRRKTEPIQDMLNSLSTSMTPSASPGLRTRSTPARHSIGSTVPGYALSSQLRPSKKARLCDDDSFIDEDSIAETPVRQISKFFPASTTKSTVSTTTATPASTKNAKDVAAGILETLPDLDEWHSPQKSRRNSMFKVFGDLGKPIKDELHGVTTDNGMSKNISPSAKHVLKTGASASPLTSAKSTDVAKAPKRTSLSQFMYQSGNQPLRRSNSATNLASDSSQSLSRRSSNISSTPPLVSSTASSVSSSASSIANPSSSVPRMTPLQRMGFRALGSAIAGSPVPHKPVVKSLTKTKKLSKSASMGSLKKPFWETQPISSLPSKHKSADENGKAIKDILKDETAQNILKNMQGSEEMLPFIEADDVDETASAAATPFNLSHFAYEQ</sequence>
<dbReference type="SUPFAM" id="SSF88723">
    <property type="entry name" value="PIN domain-like"/>
    <property type="match status" value="1"/>
</dbReference>
<dbReference type="GO" id="GO:0046872">
    <property type="term" value="F:metal ion binding"/>
    <property type="evidence" value="ECO:0007669"/>
    <property type="project" value="UniProtKB-KW"/>
</dbReference>
<dbReference type="PROSITE" id="PS00841">
    <property type="entry name" value="XPG_1"/>
    <property type="match status" value="1"/>
</dbReference>
<dbReference type="Gene3D" id="1.10.150.20">
    <property type="entry name" value="5' to 3' exonuclease, C-terminal subdomain"/>
    <property type="match status" value="1"/>
</dbReference>
<dbReference type="PANTHER" id="PTHR11081:SF65">
    <property type="entry name" value="DNA DAMAGE-INDUCIBLE PROTEIN DIN7-RELATED"/>
    <property type="match status" value="1"/>
</dbReference>
<protein>
    <submittedName>
        <fullName evidence="18">Uncharacterized protein</fullName>
    </submittedName>
</protein>
<feature type="repeat" description="TPR" evidence="14">
    <location>
        <begin position="96"/>
        <end position="129"/>
    </location>
</feature>
<keyword evidence="4" id="KW-0540">Nuclease</keyword>
<dbReference type="OrthoDB" id="26491at2759"/>
<dbReference type="AlphaFoldDB" id="A0A0F4ZEN9"/>
<dbReference type="CDD" id="cd09908">
    <property type="entry name" value="H3TH_EXO1"/>
    <property type="match status" value="1"/>
</dbReference>
<evidence type="ECO:0000256" key="10">
    <source>
        <dbReference type="ARBA" id="ARBA00022881"/>
    </source>
</evidence>
<organism evidence="18 19">
    <name type="scientific">Thielaviopsis punctulata</name>
    <dbReference type="NCBI Taxonomy" id="72032"/>
    <lineage>
        <taxon>Eukaryota</taxon>
        <taxon>Fungi</taxon>
        <taxon>Dikarya</taxon>
        <taxon>Ascomycota</taxon>
        <taxon>Pezizomycotina</taxon>
        <taxon>Sordariomycetes</taxon>
        <taxon>Hypocreomycetidae</taxon>
        <taxon>Microascales</taxon>
        <taxon>Ceratocystidaceae</taxon>
        <taxon>Thielaviopsis</taxon>
    </lineage>
</organism>
<dbReference type="PRINTS" id="PR00853">
    <property type="entry name" value="XPGRADSUPER"/>
</dbReference>
<feature type="compositionally biased region" description="Polar residues" evidence="15">
    <location>
        <begin position="591"/>
        <end position="601"/>
    </location>
</feature>
<evidence type="ECO:0000256" key="14">
    <source>
        <dbReference type="PROSITE-ProRule" id="PRU00339"/>
    </source>
</evidence>
<evidence type="ECO:0000256" key="2">
    <source>
        <dbReference type="ARBA" id="ARBA00004123"/>
    </source>
</evidence>
<comment type="caution">
    <text evidence="18">The sequence shown here is derived from an EMBL/GenBank/DDBJ whole genome shotgun (WGS) entry which is preliminary data.</text>
</comment>
<dbReference type="Pfam" id="PF00867">
    <property type="entry name" value="XPG_I"/>
    <property type="match status" value="1"/>
</dbReference>
<evidence type="ECO:0000256" key="4">
    <source>
        <dbReference type="ARBA" id="ARBA00022722"/>
    </source>
</evidence>
<keyword evidence="5" id="KW-0479">Metal-binding</keyword>
<feature type="compositionally biased region" description="Polar residues" evidence="15">
    <location>
        <begin position="611"/>
        <end position="635"/>
    </location>
</feature>
<dbReference type="SUPFAM" id="SSF47807">
    <property type="entry name" value="5' to 3' exonuclease, C-terminal subdomain"/>
    <property type="match status" value="1"/>
</dbReference>
<keyword evidence="10" id="KW-0267">Excision nuclease</keyword>
<dbReference type="Pfam" id="PF00752">
    <property type="entry name" value="XPG_N"/>
    <property type="match status" value="1"/>
</dbReference>